<gene>
    <name evidence="4" type="ORF">OLC1_LOCUS13523</name>
</gene>
<dbReference type="Proteomes" id="UP001161247">
    <property type="component" value="Chromosome 4"/>
</dbReference>
<dbReference type="SUPFAM" id="SSF53756">
    <property type="entry name" value="UDP-Glycosyltransferase/glycogen phosphorylase"/>
    <property type="match status" value="1"/>
</dbReference>
<organism evidence="4 5">
    <name type="scientific">Oldenlandia corymbosa var. corymbosa</name>
    <dbReference type="NCBI Taxonomy" id="529605"/>
    <lineage>
        <taxon>Eukaryota</taxon>
        <taxon>Viridiplantae</taxon>
        <taxon>Streptophyta</taxon>
        <taxon>Embryophyta</taxon>
        <taxon>Tracheophyta</taxon>
        <taxon>Spermatophyta</taxon>
        <taxon>Magnoliopsida</taxon>
        <taxon>eudicotyledons</taxon>
        <taxon>Gunneridae</taxon>
        <taxon>Pentapetalae</taxon>
        <taxon>asterids</taxon>
        <taxon>lamiids</taxon>
        <taxon>Gentianales</taxon>
        <taxon>Rubiaceae</taxon>
        <taxon>Rubioideae</taxon>
        <taxon>Spermacoceae</taxon>
        <taxon>Hedyotis-Oldenlandia complex</taxon>
        <taxon>Oldenlandia</taxon>
    </lineage>
</organism>
<evidence type="ECO:0000256" key="2">
    <source>
        <dbReference type="ARBA" id="ARBA00022676"/>
    </source>
</evidence>
<dbReference type="EMBL" id="OX459121">
    <property type="protein sequence ID" value="CAI9104628.1"/>
    <property type="molecule type" value="Genomic_DNA"/>
</dbReference>
<dbReference type="GO" id="GO:0035251">
    <property type="term" value="F:UDP-glucosyltransferase activity"/>
    <property type="evidence" value="ECO:0007669"/>
    <property type="project" value="TreeGrafter"/>
</dbReference>
<dbReference type="PANTHER" id="PTHR48047">
    <property type="entry name" value="GLYCOSYLTRANSFERASE"/>
    <property type="match status" value="1"/>
</dbReference>
<dbReference type="PANTHER" id="PTHR48047:SF45">
    <property type="entry name" value="SCOPOLETIN GLUCOSYLTRANSFERASE-LIKE"/>
    <property type="match status" value="1"/>
</dbReference>
<evidence type="ECO:0000256" key="3">
    <source>
        <dbReference type="ARBA" id="ARBA00022679"/>
    </source>
</evidence>
<keyword evidence="5" id="KW-1185">Reference proteome</keyword>
<name>A0AAV1DAM0_OLDCO</name>
<dbReference type="Gene3D" id="3.40.50.2000">
    <property type="entry name" value="Glycogen Phosphorylase B"/>
    <property type="match status" value="1"/>
</dbReference>
<reference evidence="4" key="1">
    <citation type="submission" date="2023-03" db="EMBL/GenBank/DDBJ databases">
        <authorList>
            <person name="Julca I."/>
        </authorList>
    </citation>
    <scope>NUCLEOTIDE SEQUENCE</scope>
</reference>
<keyword evidence="3" id="KW-0808">Transferase</keyword>
<proteinExistence type="inferred from homology"/>
<comment type="similarity">
    <text evidence="1">Belongs to the UDP-glycosyltransferase family.</text>
</comment>
<dbReference type="FunFam" id="3.40.50.2000:FF:000071">
    <property type="entry name" value="Glycosyltransferase"/>
    <property type="match status" value="1"/>
</dbReference>
<sequence length="314" mass="36173">MDQKLHIFFFPFLAQGHMLPTLDMAKVFCSRGVKSTMITTDQHVHMFEKSIQKNRKQLFTDISIRAIHFPAVEAGLPEGTESVDQIKSEHLIPHFIMATAMLQDQLEQLLEECRPHCLIADKFFPWATESAAKFRIPRLVFDGTSSFSDTVDEILRVHRPFDYVSSDSEPFLVPDLPHEITLTRAKIPSYERDKETAGTELGRFLQRVRDSDSKSYGRVVNSFYELEPEYVEYCTKILGRKAWHVGPFLLCNKEVEDKIGRGKKSDIDEHECLKWSKALKDMARKAVEEGGSSYADFDALINELKSYRSERDQE</sequence>
<evidence type="ECO:0000313" key="5">
    <source>
        <dbReference type="Proteomes" id="UP001161247"/>
    </source>
</evidence>
<keyword evidence="2" id="KW-0328">Glycosyltransferase</keyword>
<protein>
    <submittedName>
        <fullName evidence="4">OLC1v1003335C1</fullName>
    </submittedName>
</protein>
<evidence type="ECO:0000256" key="1">
    <source>
        <dbReference type="ARBA" id="ARBA00009995"/>
    </source>
</evidence>
<dbReference type="AlphaFoldDB" id="A0AAV1DAM0"/>
<evidence type="ECO:0000313" key="4">
    <source>
        <dbReference type="EMBL" id="CAI9104628.1"/>
    </source>
</evidence>
<accession>A0AAV1DAM0</accession>